<dbReference type="Pfam" id="PF03352">
    <property type="entry name" value="Adenine_glyco"/>
    <property type="match status" value="1"/>
</dbReference>
<feature type="region of interest" description="Disordered" evidence="9">
    <location>
        <begin position="361"/>
        <end position="389"/>
    </location>
</feature>
<evidence type="ECO:0000256" key="4">
    <source>
        <dbReference type="ARBA" id="ARBA00023002"/>
    </source>
</evidence>
<evidence type="ECO:0000256" key="7">
    <source>
        <dbReference type="PIRSR" id="PIRSR605019-1"/>
    </source>
</evidence>
<evidence type="ECO:0000313" key="12">
    <source>
        <dbReference type="EMBL" id="URE24829.1"/>
    </source>
</evidence>
<feature type="binding site" evidence="7">
    <location>
        <position position="903"/>
    </location>
    <ligand>
        <name>Zn(2+)</name>
        <dbReference type="ChEBI" id="CHEBI:29105"/>
    </ligand>
</feature>
<dbReference type="Gene3D" id="3.40.50.720">
    <property type="entry name" value="NAD(P)-binding Rossmann-like Domain"/>
    <property type="match status" value="1"/>
</dbReference>
<dbReference type="GO" id="GO:0070403">
    <property type="term" value="F:NAD+ binding"/>
    <property type="evidence" value="ECO:0007669"/>
    <property type="project" value="InterPro"/>
</dbReference>
<dbReference type="SUPFAM" id="SSF48150">
    <property type="entry name" value="DNA-glycosylase"/>
    <property type="match status" value="1"/>
</dbReference>
<dbReference type="InterPro" id="IPR005019">
    <property type="entry name" value="Adenine_glyco"/>
</dbReference>
<dbReference type="GO" id="GO:0006631">
    <property type="term" value="P:fatty acid metabolic process"/>
    <property type="evidence" value="ECO:0007669"/>
    <property type="project" value="InterPro"/>
</dbReference>
<feature type="binding site" evidence="7">
    <location>
        <position position="1074"/>
    </location>
    <ligand>
        <name>Zn(2+)</name>
        <dbReference type="ChEBI" id="CHEBI:29105"/>
    </ligand>
</feature>
<dbReference type="InterPro" id="IPR013328">
    <property type="entry name" value="6PGD_dom2"/>
</dbReference>
<protein>
    <submittedName>
        <fullName evidence="12">3-hydroxyacyl-CoA dehydrogenase, C-terminal domain</fullName>
    </submittedName>
</protein>
<dbReference type="InterPro" id="IPR006180">
    <property type="entry name" value="3-OHacyl-CoA_DH_CS"/>
</dbReference>
<dbReference type="InterPro" id="IPR006108">
    <property type="entry name" value="3HC_DH_C"/>
</dbReference>
<keyword evidence="13" id="KW-1185">Reference proteome</keyword>
<evidence type="ECO:0000256" key="8">
    <source>
        <dbReference type="SAM" id="Coils"/>
    </source>
</evidence>
<evidence type="ECO:0000256" key="2">
    <source>
        <dbReference type="ARBA" id="ARBA00007005"/>
    </source>
</evidence>
<keyword evidence="7" id="KW-0479">Metal-binding</keyword>
<dbReference type="AlphaFoldDB" id="A0A9E7KR95"/>
<dbReference type="Pfam" id="PF00725">
    <property type="entry name" value="3HCDH"/>
    <property type="match status" value="1"/>
</dbReference>
<name>A0A9E7KR95_9LILI</name>
<dbReference type="GO" id="GO:0006284">
    <property type="term" value="P:base-excision repair"/>
    <property type="evidence" value="ECO:0007669"/>
    <property type="project" value="InterPro"/>
</dbReference>
<evidence type="ECO:0000256" key="9">
    <source>
        <dbReference type="SAM" id="MobiDB-lite"/>
    </source>
</evidence>
<dbReference type="Gene3D" id="1.10.1040.10">
    <property type="entry name" value="N-(1-d-carboxylethyl)-l-norvaline Dehydrogenase, domain 2"/>
    <property type="match status" value="1"/>
</dbReference>
<feature type="compositionally biased region" description="Polar residues" evidence="9">
    <location>
        <begin position="361"/>
        <end position="374"/>
    </location>
</feature>
<dbReference type="GO" id="GO:0016616">
    <property type="term" value="F:oxidoreductase activity, acting on the CH-OH group of donors, NAD or NADP as acceptor"/>
    <property type="evidence" value="ECO:0007669"/>
    <property type="project" value="InterPro"/>
</dbReference>
<reference evidence="12" key="1">
    <citation type="submission" date="2022-05" db="EMBL/GenBank/DDBJ databases">
        <title>The Musa troglodytarum L. genome provides insights into the mechanism of non-climacteric behaviour and enrichment of carotenoids.</title>
        <authorList>
            <person name="Wang J."/>
        </authorList>
    </citation>
    <scope>NUCLEOTIDE SEQUENCE</scope>
    <source>
        <tissue evidence="12">Leaf</tissue>
    </source>
</reference>
<dbReference type="InterPro" id="IPR008927">
    <property type="entry name" value="6-PGluconate_DH-like_C_sf"/>
</dbReference>
<evidence type="ECO:0000259" key="11">
    <source>
        <dbReference type="Pfam" id="PF02737"/>
    </source>
</evidence>
<dbReference type="GO" id="GO:0046872">
    <property type="term" value="F:metal ion binding"/>
    <property type="evidence" value="ECO:0007669"/>
    <property type="project" value="UniProtKB-KW"/>
</dbReference>
<keyword evidence="4" id="KW-0560">Oxidoreductase</keyword>
<comment type="similarity">
    <text evidence="3">Belongs to the 3-hydroxyacyl-CoA dehydrogenase family.</text>
</comment>
<evidence type="ECO:0000256" key="1">
    <source>
        <dbReference type="ARBA" id="ARBA00005005"/>
    </source>
</evidence>
<dbReference type="Gene3D" id="1.10.340.30">
    <property type="entry name" value="Hypothetical protein, domain 2"/>
    <property type="match status" value="1"/>
</dbReference>
<feature type="domain" description="3-hydroxyacyl-CoA dehydrogenase C-terminal" evidence="10">
    <location>
        <begin position="189"/>
        <end position="285"/>
    </location>
</feature>
<dbReference type="FunFam" id="3.40.50.720:FF:000009">
    <property type="entry name" value="Fatty oxidation complex, alpha subunit"/>
    <property type="match status" value="1"/>
</dbReference>
<dbReference type="EMBL" id="CP097510">
    <property type="protein sequence ID" value="URE24829.1"/>
    <property type="molecule type" value="Genomic_DNA"/>
</dbReference>
<dbReference type="SUPFAM" id="SSF48179">
    <property type="entry name" value="6-phosphogluconate dehydrogenase C-terminal domain-like"/>
    <property type="match status" value="1"/>
</dbReference>
<evidence type="ECO:0000256" key="5">
    <source>
        <dbReference type="ARBA" id="ARBA00023709"/>
    </source>
</evidence>
<feature type="binding site" evidence="7">
    <location>
        <position position="1078"/>
    </location>
    <ligand>
        <name>Zn(2+)</name>
        <dbReference type="ChEBI" id="CHEBI:29105"/>
    </ligand>
</feature>
<dbReference type="PROSITE" id="PS00067">
    <property type="entry name" value="3HCDH"/>
    <property type="match status" value="1"/>
</dbReference>
<dbReference type="OrthoDB" id="5958943at2759"/>
<keyword evidence="8" id="KW-0175">Coiled coil</keyword>
<accession>A0A9E7KR95</accession>
<evidence type="ECO:0000259" key="10">
    <source>
        <dbReference type="Pfam" id="PF00725"/>
    </source>
</evidence>
<dbReference type="PANTHER" id="PTHR31116:SF4">
    <property type="entry name" value="DNA GLYCOSYLASE SUPERFAMILY PROTEIN"/>
    <property type="match status" value="1"/>
</dbReference>
<dbReference type="InterPro" id="IPR036291">
    <property type="entry name" value="NAD(P)-bd_dom_sf"/>
</dbReference>
<keyword evidence="7" id="KW-0862">Zinc</keyword>
<feature type="binding site" evidence="7">
    <location>
        <position position="918"/>
    </location>
    <ligand>
        <name>Zn(2+)</name>
        <dbReference type="ChEBI" id="CHEBI:29105"/>
    </ligand>
</feature>
<dbReference type="SUPFAM" id="SSF51735">
    <property type="entry name" value="NAD(P)-binding Rossmann-fold domains"/>
    <property type="match status" value="1"/>
</dbReference>
<evidence type="ECO:0000313" key="13">
    <source>
        <dbReference type="Proteomes" id="UP001055439"/>
    </source>
</evidence>
<comment type="similarity">
    <text evidence="2">In the central section; belongs to the 3-hydroxyacyl-CoA dehydrogenase family.</text>
</comment>
<comment type="catalytic activity">
    <reaction evidence="5">
        <text>a (3S)-3-hydroxyacyl-CoA = a (2E)-enoyl-CoA + H2O</text>
        <dbReference type="Rhea" id="RHEA:16105"/>
        <dbReference type="ChEBI" id="CHEBI:15377"/>
        <dbReference type="ChEBI" id="CHEBI:57318"/>
        <dbReference type="ChEBI" id="CHEBI:58856"/>
        <dbReference type="EC" id="4.2.1.17"/>
    </reaction>
</comment>
<dbReference type="GO" id="GO:0008725">
    <property type="term" value="F:DNA-3-methyladenine glycosylase activity"/>
    <property type="evidence" value="ECO:0007669"/>
    <property type="project" value="InterPro"/>
</dbReference>
<organism evidence="12 13">
    <name type="scientific">Musa troglodytarum</name>
    <name type="common">fe'i banana</name>
    <dbReference type="NCBI Taxonomy" id="320322"/>
    <lineage>
        <taxon>Eukaryota</taxon>
        <taxon>Viridiplantae</taxon>
        <taxon>Streptophyta</taxon>
        <taxon>Embryophyta</taxon>
        <taxon>Tracheophyta</taxon>
        <taxon>Spermatophyta</taxon>
        <taxon>Magnoliopsida</taxon>
        <taxon>Liliopsida</taxon>
        <taxon>Zingiberales</taxon>
        <taxon>Musaceae</taxon>
        <taxon>Musa</taxon>
    </lineage>
</organism>
<evidence type="ECO:0000256" key="6">
    <source>
        <dbReference type="ARBA" id="ARBA00023717"/>
    </source>
</evidence>
<dbReference type="GO" id="GO:0004300">
    <property type="term" value="F:enoyl-CoA hydratase activity"/>
    <property type="evidence" value="ECO:0007669"/>
    <property type="project" value="UniProtKB-EC"/>
</dbReference>
<dbReference type="PANTHER" id="PTHR31116">
    <property type="entry name" value="OS04G0501200 PROTEIN"/>
    <property type="match status" value="1"/>
</dbReference>
<feature type="coiled-coil region" evidence="8">
    <location>
        <begin position="625"/>
        <end position="652"/>
    </location>
</feature>
<sequence length="1091" mass="118740">MASAAVEVIGVVGGGQMGSGIAQLAAVAGFDVWLHDTEPSALQRAQKSIVDSIRHLVSKGQISQFAGTSSLNRLRYTSNLEDLRTSDVIIEAIVESEVVKKKLFSELDKIVKESTILASNTSSISITRLASSTSRPSKVVGMHFMNPPPIMKLVEIVRGADTSDEVFMTIKTLAERLGKTVICSQDFPGFIVNRILMPMINEAFYALYTGVATKEDIDTGMKLGTNHPMGPLRLADFIGLDVCLSILKVLYEGLGDSKYSPCPLLVRYVDAGRLGRKRGIGVYDYQNKAPAVNPVSALEPREIAYSNLPRGHLMLYARCNEYMPLRSDSGGLFQVRGEEEVTTGFRSLRLRISLGSKNPRISASEARVSSTMSGRSRIPPHGMKGPPPPLHDVPPPPFGGRGRGPIHHAALLEEMRDGPPFGLRGGHAPHPAVIEERLAAQHQEIQGLLADNQRLAATHVALKQELDAAHHEIRRMSHAVASMQVDKDLQLREARPMSSLGSCFLMKINQALFVIKMPPKIVQTYEKSMKLESELRAVEAMRGEMIQIRGDVQKLNAVRQELTGQVQALTQDLTRASADLQQSPAIKAEIEAIKQETQRVRAAIEYEKKGYAENYEQGQVMEKNLISMAREVEKLRAEVANAEKRARAAVAAGNQGAVYSGNYGNPDPNYGVNPYPSGYGVNPVPGATDAGPQYGSGSGHGSWGASKIKSDRAAVAEIDGRPVLQPASNRVTLSEAGWPLEKPLQKSVSLPTWFTKTAACFDVDSGDSNLVALPTLSPPPSPASKPARTVPKRGNEPFGLCSSSEKPAVAKVPVKSAPMVRKNPKKSAGGSQVAVSIDFSSAFGCNRVPGSIAAAQREHAALVQAQRKLRIARYGRTPAKLEEMVVPVDHSSNATSGHEEKKCSFITPNSDHVYVAYHDEEWGVPVHDDRMLFELLVLTGAQAGMDWTAILKKRNGFRAAFAEFDAWTVSEFTERQMASISVEHGLDLGRVRGVVANASRIIEVRREFDSLDKYLWGFVNHKPISTSYRSCRKIPAKTSKSESISKDMVRRGFRFVGPTVVHSFMQAAGLTNAHIVSCPRHLHCSSLSAGN</sequence>
<evidence type="ECO:0000256" key="3">
    <source>
        <dbReference type="ARBA" id="ARBA00009463"/>
    </source>
</evidence>
<comment type="catalytic activity">
    <reaction evidence="6">
        <text>a 4-saturated-(3S)-3-hydroxyacyl-CoA = a (3E)-enoyl-CoA + H2O</text>
        <dbReference type="Rhea" id="RHEA:20724"/>
        <dbReference type="ChEBI" id="CHEBI:15377"/>
        <dbReference type="ChEBI" id="CHEBI:58521"/>
        <dbReference type="ChEBI" id="CHEBI:137480"/>
        <dbReference type="EC" id="4.2.1.17"/>
    </reaction>
</comment>
<dbReference type="InterPro" id="IPR011257">
    <property type="entry name" value="DNA_glycosylase"/>
</dbReference>
<feature type="domain" description="3-hydroxyacyl-CoA dehydrogenase NAD binding" evidence="11">
    <location>
        <begin position="9"/>
        <end position="186"/>
    </location>
</feature>
<comment type="pathway">
    <text evidence="1">Lipid metabolism; fatty acid beta-oxidation.</text>
</comment>
<dbReference type="Proteomes" id="UP001055439">
    <property type="component" value="Chromosome 8"/>
</dbReference>
<proteinExistence type="inferred from homology"/>
<feature type="coiled-coil region" evidence="8">
    <location>
        <begin position="552"/>
        <end position="579"/>
    </location>
</feature>
<gene>
    <name evidence="12" type="ORF">MUK42_06973</name>
</gene>
<dbReference type="Pfam" id="PF02737">
    <property type="entry name" value="3HCDH_N"/>
    <property type="match status" value="1"/>
</dbReference>
<dbReference type="InterPro" id="IPR006176">
    <property type="entry name" value="3-OHacyl-CoA_DH_NAD-bd"/>
</dbReference>